<sequence length="384" mass="43713">MTEGPGQDGQDAMDALLDELKSRPYRGGFNRDTWEEEFDKIPMFMKKPPSEIDPTQHPDLACLQSMIFDDERPPEEQAKMYKDEGNDYFKDKDYQKASTSYSEGLKKSCDPDLRAVLFTNRAAAQFHLGNLRSALSDVSAARKLRPNHLKAIIRGALCHLELKNFAEAVSWCQEGLKLDSTEKKLLEVRTKADRLQRAGQRDARKAKLKEQKARVQREALLRAIQERDIKLLPLAAGEKEDDEEEEDEGGSLGVGPIPGATVSLGEDDRLTWPVLFLYPEHGQTDFISAFHEDSRFIDHLAVMFAGEPPPWDLEQKYQPSHLELYFEDDQRGEIYQLDVGSSLLQALQHPRYQVKAATPAFLVLVRRSPFCQNYLRGKKVHQPA</sequence>
<dbReference type="HOGENOM" id="CLU_1013892_0_0_1"/>
<keyword evidence="7" id="KW-1185">Reference proteome</keyword>
<dbReference type="GO" id="GO:0030544">
    <property type="term" value="F:Hsp70 protein binding"/>
    <property type="evidence" value="ECO:0000318"/>
    <property type="project" value="GO_Central"/>
</dbReference>
<dbReference type="Pfam" id="PF18972">
    <property type="entry name" value="Wheel"/>
    <property type="match status" value="1"/>
</dbReference>
<dbReference type="SUPFAM" id="SSF48452">
    <property type="entry name" value="TPR-like"/>
    <property type="match status" value="1"/>
</dbReference>
<dbReference type="GO" id="GO:0005737">
    <property type="term" value="C:cytoplasm"/>
    <property type="evidence" value="ECO:0007669"/>
    <property type="project" value="Ensembl"/>
</dbReference>
<dbReference type="PANTHER" id="PTHR46035:SF1">
    <property type="entry name" value="TETRATRICOPEPTIDE REPEAT PROTEIN 4"/>
    <property type="match status" value="1"/>
</dbReference>
<dbReference type="Proteomes" id="UP000002279">
    <property type="component" value="Chromosome 18"/>
</dbReference>
<dbReference type="GO" id="GO:0051879">
    <property type="term" value="F:Hsp90 protein binding"/>
    <property type="evidence" value="ECO:0000318"/>
    <property type="project" value="GO_Central"/>
</dbReference>
<dbReference type="SMART" id="SM00028">
    <property type="entry name" value="TPR"/>
    <property type="match status" value="3"/>
</dbReference>
<dbReference type="STRING" id="9258.ENSOANP00000021959"/>
<dbReference type="GO" id="GO:0006457">
    <property type="term" value="P:protein folding"/>
    <property type="evidence" value="ECO:0000318"/>
    <property type="project" value="GO_Central"/>
</dbReference>
<dbReference type="CDD" id="cd21380">
    <property type="entry name" value="CTWD_Cns1"/>
    <property type="match status" value="1"/>
</dbReference>
<dbReference type="GeneTree" id="ENSGT00510000049371"/>
<dbReference type="PANTHER" id="PTHR46035">
    <property type="entry name" value="TETRATRICOPEPTIDE REPEAT PROTEIN 4"/>
    <property type="match status" value="1"/>
</dbReference>
<evidence type="ECO:0000256" key="4">
    <source>
        <dbReference type="SAM" id="MobiDB-lite"/>
    </source>
</evidence>
<reference evidence="6 7" key="1">
    <citation type="journal article" date="2008" name="Nature">
        <title>Genome analysis of the platypus reveals unique signatures of evolution.</title>
        <authorList>
            <person name="Warren W.C."/>
            <person name="Hillier L.W."/>
            <person name="Marshall Graves J.A."/>
            <person name="Birney E."/>
            <person name="Ponting C.P."/>
            <person name="Grutzner F."/>
            <person name="Belov K."/>
            <person name="Miller W."/>
            <person name="Clarke L."/>
            <person name="Chinwalla A.T."/>
            <person name="Yang S.P."/>
            <person name="Heger A."/>
            <person name="Locke D.P."/>
            <person name="Miethke P."/>
            <person name="Waters P.D."/>
            <person name="Veyrunes F."/>
            <person name="Fulton L."/>
            <person name="Fulton B."/>
            <person name="Graves T."/>
            <person name="Wallis J."/>
            <person name="Puente X.S."/>
            <person name="Lopez-Otin C."/>
            <person name="Ordonez G.R."/>
            <person name="Eichler E.E."/>
            <person name="Chen L."/>
            <person name="Cheng Z."/>
            <person name="Deakin J.E."/>
            <person name="Alsop A."/>
            <person name="Thompson K."/>
            <person name="Kirby P."/>
            <person name="Papenfuss A.T."/>
            <person name="Wakefield M.J."/>
            <person name="Olender T."/>
            <person name="Lancet D."/>
            <person name="Huttley G.A."/>
            <person name="Smit A.F."/>
            <person name="Pask A."/>
            <person name="Temple-Smith P."/>
            <person name="Batzer M.A."/>
            <person name="Walker J.A."/>
            <person name="Konkel M.K."/>
            <person name="Harris R.S."/>
            <person name="Whittington C.M."/>
            <person name="Wong E.S."/>
            <person name="Gemmell N.J."/>
            <person name="Buschiazzo E."/>
            <person name="Vargas Jentzsch I.M."/>
            <person name="Merkel A."/>
            <person name="Schmitz J."/>
            <person name="Zemann A."/>
            <person name="Churakov G."/>
            <person name="Kriegs J.O."/>
            <person name="Brosius J."/>
            <person name="Murchison E.P."/>
            <person name="Sachidanandam R."/>
            <person name="Smith C."/>
            <person name="Hannon G.J."/>
            <person name="Tsend-Ayush E."/>
            <person name="McMillan D."/>
            <person name="Attenborough R."/>
            <person name="Rens W."/>
            <person name="Ferguson-Smith M."/>
            <person name="Lefevre C.M."/>
            <person name="Sharp J.A."/>
            <person name="Nicholas K.R."/>
            <person name="Ray D.A."/>
            <person name="Kube M."/>
            <person name="Reinhardt R."/>
            <person name="Pringle T.H."/>
            <person name="Taylor J."/>
            <person name="Jones R.C."/>
            <person name="Nixon B."/>
            <person name="Dacheux J.L."/>
            <person name="Niwa H."/>
            <person name="Sekita Y."/>
            <person name="Huang X."/>
            <person name="Stark A."/>
            <person name="Kheradpour P."/>
            <person name="Kellis M."/>
            <person name="Flicek P."/>
            <person name="Chen Y."/>
            <person name="Webber C."/>
            <person name="Hardison R."/>
            <person name="Nelson J."/>
            <person name="Hallsworth-Pepin K."/>
            <person name="Delehaunty K."/>
            <person name="Markovic C."/>
            <person name="Minx P."/>
            <person name="Feng Y."/>
            <person name="Kremitzki C."/>
            <person name="Mitreva M."/>
            <person name="Glasscock J."/>
            <person name="Wylie T."/>
            <person name="Wohldmann P."/>
            <person name="Thiru P."/>
            <person name="Nhan M.N."/>
            <person name="Pohl C.S."/>
            <person name="Smith S.M."/>
            <person name="Hou S."/>
            <person name="Nefedov M."/>
            <person name="de Jong P.J."/>
            <person name="Renfree M.B."/>
            <person name="Mardis E.R."/>
            <person name="Wilson R.K."/>
        </authorList>
    </citation>
    <scope>NUCLEOTIDE SEQUENCE [LARGE SCALE GENOMIC DNA]</scope>
    <source>
        <strain evidence="6 7">Glennie</strain>
    </source>
</reference>
<feature type="region of interest" description="Disordered" evidence="4">
    <location>
        <begin position="234"/>
        <end position="258"/>
    </location>
</feature>
<dbReference type="InterPro" id="IPR019734">
    <property type="entry name" value="TPR_rpt"/>
</dbReference>
<dbReference type="FunCoup" id="F7DTS6">
    <property type="interactions" value="3812"/>
</dbReference>
<accession>F7DTS6</accession>
<dbReference type="Gene3D" id="1.25.40.10">
    <property type="entry name" value="Tetratricopeptide repeat domain"/>
    <property type="match status" value="1"/>
</dbReference>
<proteinExistence type="inferred from homology"/>
<dbReference type="GO" id="GO:0051607">
    <property type="term" value="P:defense response to virus"/>
    <property type="evidence" value="ECO:0007669"/>
    <property type="project" value="Ensembl"/>
</dbReference>
<dbReference type="eggNOG" id="KOG0551">
    <property type="taxonomic scope" value="Eukaryota"/>
</dbReference>
<dbReference type="Ensembl" id="ENSOANT00000021963.3">
    <property type="protein sequence ID" value="ENSOANP00000021959.2"/>
    <property type="gene ID" value="ENSOANG00000013930.3"/>
</dbReference>
<reference evidence="6" key="2">
    <citation type="submission" date="2025-08" db="UniProtKB">
        <authorList>
            <consortium name="Ensembl"/>
        </authorList>
    </citation>
    <scope>IDENTIFICATION</scope>
    <source>
        <strain evidence="6">Glennie</strain>
    </source>
</reference>
<feature type="compositionally biased region" description="Acidic residues" evidence="4">
    <location>
        <begin position="239"/>
        <end position="249"/>
    </location>
</feature>
<dbReference type="InParanoid" id="F7DTS6"/>
<reference evidence="6" key="3">
    <citation type="submission" date="2025-09" db="UniProtKB">
        <authorList>
            <consortium name="Ensembl"/>
        </authorList>
    </citation>
    <scope>IDENTIFICATION</scope>
    <source>
        <strain evidence="6">Glennie</strain>
    </source>
</reference>
<dbReference type="GO" id="GO:0005634">
    <property type="term" value="C:nucleus"/>
    <property type="evidence" value="ECO:0000318"/>
    <property type="project" value="GO_Central"/>
</dbReference>
<protein>
    <submittedName>
        <fullName evidence="6">Tetratricopeptide repeat domain 4</fullName>
    </submittedName>
</protein>
<comment type="similarity">
    <text evidence="3">Belongs to the TTC4 family.</text>
</comment>
<evidence type="ECO:0000256" key="3">
    <source>
        <dbReference type="ARBA" id="ARBA00023602"/>
    </source>
</evidence>
<dbReference type="Bgee" id="ENSOANG00000013930">
    <property type="expression patterns" value="Expressed in fibroblast and 8 other cell types or tissues"/>
</dbReference>
<evidence type="ECO:0000259" key="5">
    <source>
        <dbReference type="Pfam" id="PF18972"/>
    </source>
</evidence>
<feature type="domain" description="Cns1/TTC4 wheel" evidence="5">
    <location>
        <begin position="268"/>
        <end position="368"/>
    </location>
</feature>
<dbReference type="GO" id="GO:0045087">
    <property type="term" value="P:innate immune response"/>
    <property type="evidence" value="ECO:0007669"/>
    <property type="project" value="Ensembl"/>
</dbReference>
<evidence type="ECO:0000256" key="1">
    <source>
        <dbReference type="ARBA" id="ARBA00022737"/>
    </source>
</evidence>
<evidence type="ECO:0000313" key="7">
    <source>
        <dbReference type="Proteomes" id="UP000002279"/>
    </source>
</evidence>
<keyword evidence="2" id="KW-0802">TPR repeat</keyword>
<organism evidence="6 7">
    <name type="scientific">Ornithorhynchus anatinus</name>
    <name type="common">Duckbill platypus</name>
    <dbReference type="NCBI Taxonomy" id="9258"/>
    <lineage>
        <taxon>Eukaryota</taxon>
        <taxon>Metazoa</taxon>
        <taxon>Chordata</taxon>
        <taxon>Craniata</taxon>
        <taxon>Vertebrata</taxon>
        <taxon>Euteleostomi</taxon>
        <taxon>Mammalia</taxon>
        <taxon>Monotremata</taxon>
        <taxon>Ornithorhynchidae</taxon>
        <taxon>Ornithorhynchus</taxon>
    </lineage>
</organism>
<dbReference type="InterPro" id="IPR044059">
    <property type="entry name" value="Csn1/TTC4_wheel"/>
</dbReference>
<keyword evidence="1" id="KW-0677">Repeat</keyword>
<name>F7DTS6_ORNAN</name>
<dbReference type="AlphaFoldDB" id="F7DTS6"/>
<dbReference type="InterPro" id="IPR011990">
    <property type="entry name" value="TPR-like_helical_dom_sf"/>
</dbReference>
<dbReference type="OMA" id="WRAAQCA"/>
<gene>
    <name evidence="6" type="primary">TTC4</name>
</gene>
<evidence type="ECO:0000256" key="2">
    <source>
        <dbReference type="ARBA" id="ARBA00022803"/>
    </source>
</evidence>
<evidence type="ECO:0000313" key="6">
    <source>
        <dbReference type="Ensembl" id="ENSOANP00000021959.2"/>
    </source>
</evidence>